<dbReference type="Gene3D" id="1.10.1740.10">
    <property type="match status" value="1"/>
</dbReference>
<evidence type="ECO:0000313" key="6">
    <source>
        <dbReference type="EMBL" id="CAB9494549.1"/>
    </source>
</evidence>
<keyword evidence="3" id="KW-0731">Sigma factor</keyword>
<dbReference type="NCBIfam" id="TIGR02937">
    <property type="entry name" value="sigma70-ECF"/>
    <property type="match status" value="1"/>
</dbReference>
<dbReference type="GO" id="GO:0016987">
    <property type="term" value="F:sigma factor activity"/>
    <property type="evidence" value="ECO:0007669"/>
    <property type="project" value="UniProtKB-KW"/>
</dbReference>
<dbReference type="Proteomes" id="UP000509458">
    <property type="component" value="Chromosome"/>
</dbReference>
<dbReference type="RefSeq" id="WP_179983894.1">
    <property type="nucleotide sequence ID" value="NZ_LR812090.1"/>
</dbReference>
<dbReference type="SUPFAM" id="SSF88659">
    <property type="entry name" value="Sigma3 and sigma4 domains of RNA polymerase sigma factors"/>
    <property type="match status" value="1"/>
</dbReference>
<dbReference type="InterPro" id="IPR036388">
    <property type="entry name" value="WH-like_DNA-bd_sf"/>
</dbReference>
<evidence type="ECO:0000256" key="4">
    <source>
        <dbReference type="ARBA" id="ARBA00023163"/>
    </source>
</evidence>
<dbReference type="PANTHER" id="PTHR43133:SF46">
    <property type="entry name" value="RNA POLYMERASE SIGMA-70 FACTOR ECF SUBFAMILY"/>
    <property type="match status" value="1"/>
</dbReference>
<reference evidence="6 7" key="1">
    <citation type="submission" date="2020-06" db="EMBL/GenBank/DDBJ databases">
        <authorList>
            <person name="Duchaud E."/>
        </authorList>
    </citation>
    <scope>NUCLEOTIDE SEQUENCE [LARGE SCALE GENOMIC DNA]</scope>
    <source>
        <strain evidence="6">Alteromonas fortis</strain>
    </source>
</reference>
<evidence type="ECO:0000313" key="7">
    <source>
        <dbReference type="Proteomes" id="UP000509458"/>
    </source>
</evidence>
<dbReference type="Gene3D" id="1.10.10.10">
    <property type="entry name" value="Winged helix-like DNA-binding domain superfamily/Winged helix DNA-binding domain"/>
    <property type="match status" value="1"/>
</dbReference>
<protein>
    <submittedName>
        <fullName evidence="6">RNA polymerase sigma-70 factor, ECF subfamily</fullName>
    </submittedName>
</protein>
<feature type="domain" description="RNA polymerase sigma factor 70 region 4 type 2" evidence="5">
    <location>
        <begin position="131"/>
        <end position="179"/>
    </location>
</feature>
<keyword evidence="4" id="KW-0804">Transcription</keyword>
<keyword evidence="2" id="KW-0805">Transcription regulation</keyword>
<evidence type="ECO:0000256" key="2">
    <source>
        <dbReference type="ARBA" id="ARBA00023015"/>
    </source>
</evidence>
<evidence type="ECO:0000259" key="5">
    <source>
        <dbReference type="Pfam" id="PF08281"/>
    </source>
</evidence>
<evidence type="ECO:0000256" key="1">
    <source>
        <dbReference type="ARBA" id="ARBA00010641"/>
    </source>
</evidence>
<dbReference type="InterPro" id="IPR013325">
    <property type="entry name" value="RNA_pol_sigma_r2"/>
</dbReference>
<dbReference type="SUPFAM" id="SSF88946">
    <property type="entry name" value="Sigma2 domain of RNA polymerase sigma factors"/>
    <property type="match status" value="1"/>
</dbReference>
<name>A0A6T9Y1A7_ALTMA</name>
<dbReference type="GO" id="GO:0003677">
    <property type="term" value="F:DNA binding"/>
    <property type="evidence" value="ECO:0007669"/>
    <property type="project" value="InterPro"/>
</dbReference>
<dbReference type="InterPro" id="IPR039425">
    <property type="entry name" value="RNA_pol_sigma-70-like"/>
</dbReference>
<dbReference type="EMBL" id="LR812090">
    <property type="protein sequence ID" value="CAB9494549.1"/>
    <property type="molecule type" value="Genomic_DNA"/>
</dbReference>
<dbReference type="Pfam" id="PF08281">
    <property type="entry name" value="Sigma70_r4_2"/>
    <property type="match status" value="1"/>
</dbReference>
<dbReference type="InterPro" id="IPR013249">
    <property type="entry name" value="RNA_pol_sigma70_r4_t2"/>
</dbReference>
<sequence length="192" mass="22533">MFSTSIDKLIFLKPQKKNKQKRTKSSELINELYLSHAANLRKYLQKNYGLGPPEPEDVVQNVFTKFSQLENLTQIENPKAYIYKMAVNYTLNELERVKRVQRFICEKTTIEEREFDLLSPEKITENRKELMALNNAVERLPNKQREIFIRSRILGHTYKQISNDLNYSVADISRQLCAALFTLQQAQTEGEQ</sequence>
<dbReference type="InterPro" id="IPR014284">
    <property type="entry name" value="RNA_pol_sigma-70_dom"/>
</dbReference>
<gene>
    <name evidence="6" type="primary">rpoE</name>
    <name evidence="6" type="ORF">ALFOR1_31544</name>
</gene>
<accession>A0A6T9Y1A7</accession>
<dbReference type="AlphaFoldDB" id="A0A6T9Y1A7"/>
<comment type="similarity">
    <text evidence="1">Belongs to the sigma-70 factor family. ECF subfamily.</text>
</comment>
<evidence type="ECO:0000256" key="3">
    <source>
        <dbReference type="ARBA" id="ARBA00023082"/>
    </source>
</evidence>
<proteinExistence type="inferred from homology"/>
<dbReference type="PANTHER" id="PTHR43133">
    <property type="entry name" value="RNA POLYMERASE ECF-TYPE SIGMA FACTO"/>
    <property type="match status" value="1"/>
</dbReference>
<organism evidence="6 7">
    <name type="scientific">Alteromonas macleodii</name>
    <name type="common">Pseudoalteromonas macleodii</name>
    <dbReference type="NCBI Taxonomy" id="28108"/>
    <lineage>
        <taxon>Bacteria</taxon>
        <taxon>Pseudomonadati</taxon>
        <taxon>Pseudomonadota</taxon>
        <taxon>Gammaproteobacteria</taxon>
        <taxon>Alteromonadales</taxon>
        <taxon>Alteromonadaceae</taxon>
        <taxon>Alteromonas/Salinimonas group</taxon>
        <taxon>Alteromonas</taxon>
    </lineage>
</organism>
<dbReference type="GO" id="GO:0006352">
    <property type="term" value="P:DNA-templated transcription initiation"/>
    <property type="evidence" value="ECO:0007669"/>
    <property type="project" value="InterPro"/>
</dbReference>
<dbReference type="InterPro" id="IPR013324">
    <property type="entry name" value="RNA_pol_sigma_r3/r4-like"/>
</dbReference>